<organism evidence="1 2">
    <name type="scientific">Chryseolinea serpens</name>
    <dbReference type="NCBI Taxonomy" id="947013"/>
    <lineage>
        <taxon>Bacteria</taxon>
        <taxon>Pseudomonadati</taxon>
        <taxon>Bacteroidota</taxon>
        <taxon>Cytophagia</taxon>
        <taxon>Cytophagales</taxon>
        <taxon>Fulvivirgaceae</taxon>
        <taxon>Chryseolinea</taxon>
    </lineage>
</organism>
<dbReference type="RefSeq" id="WP_073132306.1">
    <property type="nucleotide sequence ID" value="NZ_FQWQ01000001.1"/>
</dbReference>
<keyword evidence="2" id="KW-1185">Reference proteome</keyword>
<proteinExistence type="predicted"/>
<accession>A0A1M5LYC3</accession>
<reference evidence="1 2" key="1">
    <citation type="submission" date="2016-11" db="EMBL/GenBank/DDBJ databases">
        <authorList>
            <person name="Jaros S."/>
            <person name="Januszkiewicz K."/>
            <person name="Wedrychowicz H."/>
        </authorList>
    </citation>
    <scope>NUCLEOTIDE SEQUENCE [LARGE SCALE GENOMIC DNA]</scope>
    <source>
        <strain evidence="1 2">DSM 24574</strain>
    </source>
</reference>
<dbReference type="AlphaFoldDB" id="A0A1M5LYC3"/>
<evidence type="ECO:0000313" key="2">
    <source>
        <dbReference type="Proteomes" id="UP000184212"/>
    </source>
</evidence>
<protein>
    <submittedName>
        <fullName evidence="1">Uncharacterized protein</fullName>
    </submittedName>
</protein>
<dbReference type="Proteomes" id="UP000184212">
    <property type="component" value="Unassembled WGS sequence"/>
</dbReference>
<dbReference type="EMBL" id="FQWQ01000001">
    <property type="protein sequence ID" value="SHG69639.1"/>
    <property type="molecule type" value="Genomic_DNA"/>
</dbReference>
<dbReference type="STRING" id="947013.SAMN04488109_1446"/>
<name>A0A1M5LYC3_9BACT</name>
<evidence type="ECO:0000313" key="1">
    <source>
        <dbReference type="EMBL" id="SHG69639.1"/>
    </source>
</evidence>
<gene>
    <name evidence="1" type="ORF">SAMN04488109_1446</name>
</gene>
<sequence>MEASISKNPTALKVVLLKAIYELSSIITAPCLDKDELLIFLKKKYNIPFFKSEEALGELLGIGLMVQSKDGLKVGINEKWQQTDFARSVLI</sequence>